<keyword evidence="5" id="KW-1185">Reference proteome</keyword>
<name>A0A4R3UMP9_9BURK</name>
<dbReference type="InterPro" id="IPR036866">
    <property type="entry name" value="RibonucZ/Hydroxyglut_hydro"/>
</dbReference>
<evidence type="ECO:0000313" key="4">
    <source>
        <dbReference type="EMBL" id="TCU92985.1"/>
    </source>
</evidence>
<dbReference type="SMART" id="SM00849">
    <property type="entry name" value="Lactamase_B"/>
    <property type="match status" value="1"/>
</dbReference>
<dbReference type="Gene3D" id="3.60.15.10">
    <property type="entry name" value="Ribonuclease Z/Hydroxyacylglutathione hydrolase-like"/>
    <property type="match status" value="1"/>
</dbReference>
<protein>
    <submittedName>
        <fullName evidence="4">L-ascorbate metabolism protein UlaG (Beta-lactamase superfamily)</fullName>
    </submittedName>
</protein>
<dbReference type="PANTHER" id="PTHR43546:SF9">
    <property type="entry name" value="L-ASCORBATE-6-PHOSPHATE LACTONASE ULAG-RELATED"/>
    <property type="match status" value="1"/>
</dbReference>
<evidence type="ECO:0000256" key="1">
    <source>
        <dbReference type="ARBA" id="ARBA00022801"/>
    </source>
</evidence>
<proteinExistence type="predicted"/>
<feature type="domain" description="Metallo-beta-lactamase" evidence="3">
    <location>
        <begin position="43"/>
        <end position="226"/>
    </location>
</feature>
<dbReference type="Pfam" id="PF12706">
    <property type="entry name" value="Lactamase_B_2"/>
    <property type="match status" value="1"/>
</dbReference>
<dbReference type="PANTHER" id="PTHR43546">
    <property type="entry name" value="UPF0173 METAL-DEPENDENT HYDROLASE MJ1163-RELATED"/>
    <property type="match status" value="1"/>
</dbReference>
<dbReference type="RefSeq" id="WP_132478179.1">
    <property type="nucleotide sequence ID" value="NZ_JBHRVM010000001.1"/>
</dbReference>
<dbReference type="EMBL" id="SMBX01000013">
    <property type="protein sequence ID" value="TCU92985.1"/>
    <property type="molecule type" value="Genomic_DNA"/>
</dbReference>
<dbReference type="AlphaFoldDB" id="A0A4R3UMP9"/>
<reference evidence="4 5" key="1">
    <citation type="submission" date="2019-03" db="EMBL/GenBank/DDBJ databases">
        <title>Genomic Encyclopedia of Type Strains, Phase IV (KMG-IV): sequencing the most valuable type-strain genomes for metagenomic binning, comparative biology and taxonomic classification.</title>
        <authorList>
            <person name="Goeker M."/>
        </authorList>
    </citation>
    <scope>NUCLEOTIDE SEQUENCE [LARGE SCALE GENOMIC DNA]</scope>
    <source>
        <strain evidence="4 5">DSM 100048</strain>
    </source>
</reference>
<keyword evidence="1" id="KW-0378">Hydrolase</keyword>
<feature type="signal peptide" evidence="2">
    <location>
        <begin position="1"/>
        <end position="23"/>
    </location>
</feature>
<dbReference type="InterPro" id="IPR050114">
    <property type="entry name" value="UPF0173_UPF0282_UlaG_hydrolase"/>
</dbReference>
<sequence length="297" mass="32422">MTIKALASSLALALSLTTSAALAQTPTASTQQSATEKVQLQQIRNATVKITYADTTFLIDPMLAKKGTYPGFEGTYRSELRNPLVELPMPEQDVLAGVDAVIVTHTHLDHWDDAAQALVPKEIPLYTQNDADAGLIRSQGFTNVRVLSDKAEFGGVTLNKTGGQHGTDEMYALDEVAKFLGDAMGVVFQAPGHKTLYLVGDTVWRDEVDQALAQYEPQIIVLNAGYAMLSDFDGSIIMGKEDVLRAAQTAPNAQIVTTHMDAINHMAQTRQELREYVQEKNIQDRVEIPEDGATVEF</sequence>
<evidence type="ECO:0000313" key="5">
    <source>
        <dbReference type="Proteomes" id="UP000294692"/>
    </source>
</evidence>
<dbReference type="GO" id="GO:0016787">
    <property type="term" value="F:hydrolase activity"/>
    <property type="evidence" value="ECO:0007669"/>
    <property type="project" value="UniProtKB-KW"/>
</dbReference>
<dbReference type="SUPFAM" id="SSF56281">
    <property type="entry name" value="Metallo-hydrolase/oxidoreductase"/>
    <property type="match status" value="1"/>
</dbReference>
<dbReference type="Proteomes" id="UP000294692">
    <property type="component" value="Unassembled WGS sequence"/>
</dbReference>
<organism evidence="4 5">
    <name type="scientific">Paracandidimonas soli</name>
    <dbReference type="NCBI Taxonomy" id="1917182"/>
    <lineage>
        <taxon>Bacteria</taxon>
        <taxon>Pseudomonadati</taxon>
        <taxon>Pseudomonadota</taxon>
        <taxon>Betaproteobacteria</taxon>
        <taxon>Burkholderiales</taxon>
        <taxon>Alcaligenaceae</taxon>
        <taxon>Paracandidimonas</taxon>
    </lineage>
</organism>
<dbReference type="OrthoDB" id="9803916at2"/>
<comment type="caution">
    <text evidence="4">The sequence shown here is derived from an EMBL/GenBank/DDBJ whole genome shotgun (WGS) entry which is preliminary data.</text>
</comment>
<evidence type="ECO:0000259" key="3">
    <source>
        <dbReference type="SMART" id="SM00849"/>
    </source>
</evidence>
<feature type="chain" id="PRO_5020229516" evidence="2">
    <location>
        <begin position="24"/>
        <end position="297"/>
    </location>
</feature>
<accession>A0A4R3UMP9</accession>
<evidence type="ECO:0000256" key="2">
    <source>
        <dbReference type="SAM" id="SignalP"/>
    </source>
</evidence>
<keyword evidence="2" id="KW-0732">Signal</keyword>
<dbReference type="InterPro" id="IPR001279">
    <property type="entry name" value="Metallo-B-lactamas"/>
</dbReference>
<gene>
    <name evidence="4" type="ORF">EV686_1135</name>
</gene>